<sequence>MLCERFHKRLKHDILEGEANVRIDSLINILISFVMEMEEDREIMWKRCKKISLQPGRQPSQDASDNVYIAEDGQSMDAEDDQSMGSDFEEVGEVVLDDADEGAPPSSPRRHSTDIRNKHKEIFQRIEMRSHMRREEQARKKKKIEPIPDC</sequence>
<feature type="compositionally biased region" description="Basic and acidic residues" evidence="1">
    <location>
        <begin position="111"/>
        <end position="138"/>
    </location>
</feature>
<reference evidence="2 3" key="1">
    <citation type="submission" date="2014-03" db="EMBL/GenBank/DDBJ databases">
        <title>Draft genome of the hookworm Oesophagostomum dentatum.</title>
        <authorList>
            <person name="Mitreva M."/>
        </authorList>
    </citation>
    <scope>NUCLEOTIDE SEQUENCE [LARGE SCALE GENOMIC DNA]</scope>
    <source>
        <strain evidence="2 3">OD-Hann</strain>
    </source>
</reference>
<dbReference type="AlphaFoldDB" id="A0A0B1TPT5"/>
<evidence type="ECO:0000313" key="3">
    <source>
        <dbReference type="Proteomes" id="UP000053660"/>
    </source>
</evidence>
<gene>
    <name evidence="2" type="ORF">OESDEN_01911</name>
</gene>
<feature type="region of interest" description="Disordered" evidence="1">
    <location>
        <begin position="52"/>
        <end position="150"/>
    </location>
</feature>
<dbReference type="EMBL" id="KN549356">
    <property type="protein sequence ID" value="KHJ98101.1"/>
    <property type="molecule type" value="Genomic_DNA"/>
</dbReference>
<name>A0A0B1TPT5_OESDE</name>
<organism evidence="2 3">
    <name type="scientific">Oesophagostomum dentatum</name>
    <name type="common">Nodular worm</name>
    <dbReference type="NCBI Taxonomy" id="61180"/>
    <lineage>
        <taxon>Eukaryota</taxon>
        <taxon>Metazoa</taxon>
        <taxon>Ecdysozoa</taxon>
        <taxon>Nematoda</taxon>
        <taxon>Chromadorea</taxon>
        <taxon>Rhabditida</taxon>
        <taxon>Rhabditina</taxon>
        <taxon>Rhabditomorpha</taxon>
        <taxon>Strongyloidea</taxon>
        <taxon>Strongylidae</taxon>
        <taxon>Oesophagostomum</taxon>
    </lineage>
</organism>
<evidence type="ECO:0000313" key="2">
    <source>
        <dbReference type="EMBL" id="KHJ98101.1"/>
    </source>
</evidence>
<evidence type="ECO:0000256" key="1">
    <source>
        <dbReference type="SAM" id="MobiDB-lite"/>
    </source>
</evidence>
<feature type="compositionally biased region" description="Acidic residues" evidence="1">
    <location>
        <begin position="77"/>
        <end position="101"/>
    </location>
</feature>
<proteinExistence type="predicted"/>
<dbReference type="Proteomes" id="UP000053660">
    <property type="component" value="Unassembled WGS sequence"/>
</dbReference>
<accession>A0A0B1TPT5</accession>
<keyword evidence="3" id="KW-1185">Reference proteome</keyword>
<protein>
    <submittedName>
        <fullName evidence="2">Uncharacterized protein</fullName>
    </submittedName>
</protein>
<feature type="compositionally biased region" description="Polar residues" evidence="1">
    <location>
        <begin position="55"/>
        <end position="64"/>
    </location>
</feature>